<dbReference type="SMART" id="SM00382">
    <property type="entry name" value="AAA"/>
    <property type="match status" value="2"/>
</dbReference>
<feature type="transmembrane region" description="Helical" evidence="7">
    <location>
        <begin position="545"/>
        <end position="566"/>
    </location>
</feature>
<dbReference type="PANTHER" id="PTHR19229">
    <property type="entry name" value="ATP-BINDING CASSETTE TRANSPORTER SUBFAMILY A ABCA"/>
    <property type="match status" value="1"/>
</dbReference>
<evidence type="ECO:0000256" key="4">
    <source>
        <dbReference type="ARBA" id="ARBA00022840"/>
    </source>
</evidence>
<protein>
    <recommendedName>
        <fullName evidence="8">ABC transporter domain-containing protein</fullName>
    </recommendedName>
</protein>
<dbReference type="OrthoDB" id="8061355at2759"/>
<keyword evidence="4" id="KW-0067">ATP-binding</keyword>
<sequence>MDIFLDRPNAEGETKLYPTLTHETRKAPCLGHTLASITITILTETDEYRMGSCGVYLSQLRAMLVRNLLLKKREKRKTTAEDSAVGALRKLEELATRASEGGLHQRRQGFDLVGCAGGRTATATAAVLRLLIFARGDAADVALQAREEIFLPLYILGILIVVKVLIPNPNYPAITTQRQEGDIFEFFNGYKNNTIAVVPNTTETVEFLNFTNQLWLSMWDSPNKHQLNFIYFDTTDDLQAAYWREPYSIPLAVIFEDPQPKTSRLEYEIRTNPSYTTPPSPTEMLSSSVTCRKDTSHWMGGVLSIETGGSCPVNNYFLSGFMALQLLLDITKIRLDTENNDITVPDIKLEMFPKEAYTADWMLAFRVVIPLYMVLALSQFITYLLILIVGEKENKIKEGMKIMGLKDSVFWLSWFIIYAAFVLLLSAVAVVLLFTLQMFQHTHFLPIFLLVVLYSFSVIMFAFMITPFFDKSRTAGVLGNFAVTILSLMYFIQVFVDDSSSISFWLVSLLSPTGVALAMDKALVLDLQGEGVNFDNLWSGPGIPFGGSLVMMTLDIFLYGLLAYYLDSVVPSEYGTKRPAWFCFTPGFWCKKNKAPRVSSAERVNSTITTTGASLDGGASVESHARVVVVKKPTIRIAADDCQQAPAVNGESNSFIPGEEANRDVEPVVREMKGREAIRIVDLYKSYSKCRRPEVKAVNGINLTIYEGQITAILGHNGAGKTTLFNILTGLTSPTAGTALIFGYDVRDSNDMHMIRSMTGVCPQHDILFDLLTPREHLEFFAAVRGIPRSTIEHEVKKTLKDIDLLEKADTFAKYLSGGQKRKLSVGIAIIGDPKIIILDEPTAGVDPYSRRQMWSFLQSRRHGKVILLTTHFMDEADILADRKAVISKGKLRCCGSSLFLKNKFGIGYHLTLVLEGNVRENAITRLVSSHVTKAEKARRHGRELSFILPHNSVENFAPLFSAIEQEIKTKALRLGISSYGVSMTTLEEVFLHLEKDEETECTMDNLSKKMVRNRALSRSLSLQSKSTSYQSLQNEGTIVQNDAQKAGTNELPDGTASNDKSPAILGLGLDPIKIRPNVIQTFYAMLKLRVLRLFRSIQLLYFTIVAPLALVVLGLYLNSIKTPNIGMQSLILNNESYGPDTNIMYINSTNRDISPLVNSIGKIINRSEEYDGTFVELLNRAPHMAILNVTDYNYSRVNFTVMYNDTMQHSLPIVLNVFTNALYKLHSAEVTKPINPIQVKSQPFRQTSQPQEFNIGIASSALFIGMDLVLVPITLAVDMVYDREIKAKNQLRVNGLSFTMYFFTYFVVLLGLMMFICLCILGIIFMFQVPSLQQVPALLTLGGLIILYCPSSIFFSTCLAYMFDKMDSAQSFLPNIATFFGLIPFLLVMILDMLGVGGIAAFALHVVFSLCNTMYVPYAALYYIDRVYLMCTMNATCRHLSISDYLTSEIIVMALGVMLHCPLWFFVLLLLDTKKSGGNVKDFFKYYVRNGGSIGEEIMENNDVGDHEDEDVKNERQKVFNLMSSTSVQEPPVVLVQNLRKEYRQQEATSCSCCSKREEEQPPPSKKIAVRNLSLAVEPAEVLGLLGHNGAGKTTTMKIIIAEEAASRGRVQIGGHNINSHMSEAFRQMGYCPQHDAQWKNITVREHLECYAAIRGVPWGDISRIVDLYLSGLQIHEHADKQTQECSGGTRRKLSFAMAMIGGPKVVLMDEPSTGMDPRSKRFLWDTILASFQGGRGAILTTHSMEEADALCSRVGIMVKGELRCIGSTQHLKNLYGAGYTLEMKLLGGDCTPTTPSGNRVSCLKEFVTGMFADATLEESFADRLVFAVPQHSVHSLAECFTQLEKAKMELDIEEYSFSQTTLEQVFLKFSHYDAPDAND</sequence>
<dbReference type="Pfam" id="PF23321">
    <property type="entry name" value="R1_ABCA1"/>
    <property type="match status" value="1"/>
</dbReference>
<comment type="subcellular location">
    <subcellularLocation>
        <location evidence="1">Membrane</location>
        <topology evidence="1">Multi-pass membrane protein</topology>
    </subcellularLocation>
</comment>
<feature type="transmembrane region" description="Helical" evidence="7">
    <location>
        <begin position="363"/>
        <end position="389"/>
    </location>
</feature>
<dbReference type="SUPFAM" id="SSF52540">
    <property type="entry name" value="P-loop containing nucleoside triphosphate hydrolases"/>
    <property type="match status" value="2"/>
</dbReference>
<dbReference type="GO" id="GO:0016020">
    <property type="term" value="C:membrane"/>
    <property type="evidence" value="ECO:0007669"/>
    <property type="project" value="UniProtKB-SubCell"/>
</dbReference>
<dbReference type="InterPro" id="IPR013525">
    <property type="entry name" value="ABC2_TM"/>
</dbReference>
<dbReference type="GO" id="GO:0140359">
    <property type="term" value="F:ABC-type transporter activity"/>
    <property type="evidence" value="ECO:0007669"/>
    <property type="project" value="InterPro"/>
</dbReference>
<dbReference type="EMBL" id="NNAY01002890">
    <property type="protein sequence ID" value="OXU20378.1"/>
    <property type="molecule type" value="Genomic_DNA"/>
</dbReference>
<keyword evidence="3" id="KW-0547">Nucleotide-binding</keyword>
<dbReference type="InterPro" id="IPR003593">
    <property type="entry name" value="AAA+_ATPase"/>
</dbReference>
<keyword evidence="6 7" id="KW-0472">Membrane</keyword>
<evidence type="ECO:0000256" key="2">
    <source>
        <dbReference type="ARBA" id="ARBA00022692"/>
    </source>
</evidence>
<feature type="transmembrane region" description="Helical" evidence="7">
    <location>
        <begin position="1376"/>
        <end position="1397"/>
    </location>
</feature>
<evidence type="ECO:0000313" key="10">
    <source>
        <dbReference type="Proteomes" id="UP000215335"/>
    </source>
</evidence>
<name>A0A232EPW5_9HYME</name>
<dbReference type="GO" id="GO:0016887">
    <property type="term" value="F:ATP hydrolysis activity"/>
    <property type="evidence" value="ECO:0007669"/>
    <property type="project" value="InterPro"/>
</dbReference>
<dbReference type="Gene3D" id="3.40.50.300">
    <property type="entry name" value="P-loop containing nucleotide triphosphate hydrolases"/>
    <property type="match status" value="2"/>
</dbReference>
<dbReference type="FunFam" id="3.40.50.300:FF:000933">
    <property type="entry name" value="ABC transporter A family member 7"/>
    <property type="match status" value="1"/>
</dbReference>
<keyword evidence="10" id="KW-1185">Reference proteome</keyword>
<dbReference type="GO" id="GO:0005524">
    <property type="term" value="F:ATP binding"/>
    <property type="evidence" value="ECO:0007669"/>
    <property type="project" value="UniProtKB-KW"/>
</dbReference>
<accession>A0A232EPW5</accession>
<comment type="caution">
    <text evidence="9">The sequence shown here is derived from an EMBL/GenBank/DDBJ whole genome shotgun (WGS) entry which is preliminary data.</text>
</comment>
<dbReference type="InterPro" id="IPR003439">
    <property type="entry name" value="ABC_transporter-like_ATP-bd"/>
</dbReference>
<feature type="transmembrane region" description="Helical" evidence="7">
    <location>
        <begin position="1340"/>
        <end position="1364"/>
    </location>
</feature>
<dbReference type="InterPro" id="IPR027417">
    <property type="entry name" value="P-loop_NTPase"/>
</dbReference>
<evidence type="ECO:0000256" key="5">
    <source>
        <dbReference type="ARBA" id="ARBA00022989"/>
    </source>
</evidence>
<gene>
    <name evidence="9" type="ORF">TSAR_007369</name>
</gene>
<evidence type="ECO:0000256" key="3">
    <source>
        <dbReference type="ARBA" id="ARBA00022741"/>
    </source>
</evidence>
<dbReference type="PANTHER" id="PTHR19229:SF209">
    <property type="entry name" value="ATP-BINDING CASSETTE SUB-FAMILY A MEMBER 5 ISOFORM X1"/>
    <property type="match status" value="1"/>
</dbReference>
<dbReference type="STRING" id="543379.A0A232EPW5"/>
<feature type="domain" description="ABC transporter" evidence="8">
    <location>
        <begin position="1535"/>
        <end position="1786"/>
    </location>
</feature>
<dbReference type="FunFam" id="3.40.50.300:FF:002097">
    <property type="entry name" value="ATP-binding cassette sub-family A member"/>
    <property type="match status" value="1"/>
</dbReference>
<dbReference type="Pfam" id="PF12698">
    <property type="entry name" value="ABC2_membrane_3"/>
    <property type="match status" value="2"/>
</dbReference>
<feature type="transmembrane region" description="Helical" evidence="7">
    <location>
        <begin position="1303"/>
        <end position="1328"/>
    </location>
</feature>
<reference evidence="9 10" key="1">
    <citation type="journal article" date="2017" name="Curr. Biol.">
        <title>The Evolution of Venom by Co-option of Single-Copy Genes.</title>
        <authorList>
            <person name="Martinson E.O."/>
            <person name="Mrinalini"/>
            <person name="Kelkar Y.D."/>
            <person name="Chang C.H."/>
            <person name="Werren J.H."/>
        </authorList>
    </citation>
    <scope>NUCLEOTIDE SEQUENCE [LARGE SCALE GENOMIC DNA]</scope>
    <source>
        <strain evidence="9 10">Alberta</strain>
        <tissue evidence="9">Whole body</tissue>
    </source>
</reference>
<feature type="transmembrane region" description="Helical" evidence="7">
    <location>
        <begin position="475"/>
        <end position="492"/>
    </location>
</feature>
<dbReference type="InterPro" id="IPR056264">
    <property type="entry name" value="R2_ABCA1-4-like"/>
</dbReference>
<evidence type="ECO:0000256" key="1">
    <source>
        <dbReference type="ARBA" id="ARBA00004141"/>
    </source>
</evidence>
<feature type="domain" description="ABC transporter" evidence="8">
    <location>
        <begin position="678"/>
        <end position="914"/>
    </location>
</feature>
<evidence type="ECO:0000313" key="9">
    <source>
        <dbReference type="EMBL" id="OXU20378.1"/>
    </source>
</evidence>
<evidence type="ECO:0000259" key="8">
    <source>
        <dbReference type="PROSITE" id="PS50893"/>
    </source>
</evidence>
<evidence type="ECO:0000256" key="7">
    <source>
        <dbReference type="SAM" id="Phobius"/>
    </source>
</evidence>
<feature type="transmembrane region" description="Helical" evidence="7">
    <location>
        <begin position="1446"/>
        <end position="1472"/>
    </location>
</feature>
<keyword evidence="2 7" id="KW-0812">Transmembrane</keyword>
<dbReference type="PROSITE" id="PS00211">
    <property type="entry name" value="ABC_TRANSPORTER_1"/>
    <property type="match status" value="1"/>
</dbReference>
<keyword evidence="5 7" id="KW-1133">Transmembrane helix</keyword>
<feature type="transmembrane region" description="Helical" evidence="7">
    <location>
        <begin position="1403"/>
        <end position="1425"/>
    </location>
</feature>
<dbReference type="Proteomes" id="UP000215335">
    <property type="component" value="Unassembled WGS sequence"/>
</dbReference>
<evidence type="ECO:0000256" key="6">
    <source>
        <dbReference type="ARBA" id="ARBA00023136"/>
    </source>
</evidence>
<dbReference type="InterPro" id="IPR017871">
    <property type="entry name" value="ABC_transporter-like_CS"/>
</dbReference>
<organism evidence="9 10">
    <name type="scientific">Trichomalopsis sarcophagae</name>
    <dbReference type="NCBI Taxonomy" id="543379"/>
    <lineage>
        <taxon>Eukaryota</taxon>
        <taxon>Metazoa</taxon>
        <taxon>Ecdysozoa</taxon>
        <taxon>Arthropoda</taxon>
        <taxon>Hexapoda</taxon>
        <taxon>Insecta</taxon>
        <taxon>Pterygota</taxon>
        <taxon>Neoptera</taxon>
        <taxon>Endopterygota</taxon>
        <taxon>Hymenoptera</taxon>
        <taxon>Apocrita</taxon>
        <taxon>Proctotrupomorpha</taxon>
        <taxon>Chalcidoidea</taxon>
        <taxon>Pteromalidae</taxon>
        <taxon>Pteromalinae</taxon>
        <taxon>Trichomalopsis</taxon>
    </lineage>
</organism>
<feature type="transmembrane region" description="Helical" evidence="7">
    <location>
        <begin position="1100"/>
        <end position="1118"/>
    </location>
</feature>
<feature type="transmembrane region" description="Helical" evidence="7">
    <location>
        <begin position="409"/>
        <end position="435"/>
    </location>
</feature>
<dbReference type="PROSITE" id="PS50893">
    <property type="entry name" value="ABC_TRANSPORTER_2"/>
    <property type="match status" value="2"/>
</dbReference>
<dbReference type="GO" id="GO:0005319">
    <property type="term" value="F:lipid transporter activity"/>
    <property type="evidence" value="ECO:0007669"/>
    <property type="project" value="TreeGrafter"/>
</dbReference>
<feature type="transmembrane region" description="Helical" evidence="7">
    <location>
        <begin position="447"/>
        <end position="469"/>
    </location>
</feature>
<dbReference type="Pfam" id="PF00005">
    <property type="entry name" value="ABC_tran"/>
    <property type="match status" value="2"/>
</dbReference>
<dbReference type="InterPro" id="IPR026082">
    <property type="entry name" value="ABCA"/>
</dbReference>
<dbReference type="CDD" id="cd03263">
    <property type="entry name" value="ABC_subfamily_A"/>
    <property type="match status" value="2"/>
</dbReference>
<proteinExistence type="predicted"/>